<keyword evidence="4" id="KW-1185">Reference proteome</keyword>
<feature type="transmembrane region" description="Helical" evidence="2">
    <location>
        <begin position="137"/>
        <end position="156"/>
    </location>
</feature>
<proteinExistence type="predicted"/>
<evidence type="ECO:0000313" key="4">
    <source>
        <dbReference type="Proteomes" id="UP000777438"/>
    </source>
</evidence>
<evidence type="ECO:0000313" key="3">
    <source>
        <dbReference type="EMBL" id="KAH6879828.1"/>
    </source>
</evidence>
<feature type="compositionally biased region" description="Polar residues" evidence="1">
    <location>
        <begin position="219"/>
        <end position="235"/>
    </location>
</feature>
<gene>
    <name evidence="3" type="ORF">B0T10DRAFT_582480</name>
</gene>
<comment type="caution">
    <text evidence="3">The sequence shown here is derived from an EMBL/GenBank/DDBJ whole genome shotgun (WGS) entry which is preliminary data.</text>
</comment>
<dbReference type="Proteomes" id="UP000777438">
    <property type="component" value="Unassembled WGS sequence"/>
</dbReference>
<sequence>MNTGDLILTTLVFGFDCLLHLFQYVLVARTTFSSVQLGLAFLVITATEAIPLGMIWHTRRSKLDERPQGRDLQEILTRVALWWFVLTEGLYYYHHILDGSTRAIQRLVGFLSAIGLIMIAGSLGWLMVSPNPDHKYLHLAGCVTQRLSVALAWCFISFTAKKHKTKKAIRTFMSFMALILCIGLGFCPSFFVYIEFFVLIFIYCAAKALAMRRSNPYHASSTPHAHSGSSTNLRNLKSKSSEKPWAEGFQGNVYALELGDLGDDKELEQKHQ</sequence>
<feature type="transmembrane region" description="Helical" evidence="2">
    <location>
        <begin position="168"/>
        <end position="186"/>
    </location>
</feature>
<feature type="transmembrane region" description="Helical" evidence="2">
    <location>
        <begin position="37"/>
        <end position="55"/>
    </location>
</feature>
<evidence type="ECO:0000256" key="2">
    <source>
        <dbReference type="SAM" id="Phobius"/>
    </source>
</evidence>
<dbReference type="EMBL" id="JAGPYM010000028">
    <property type="protein sequence ID" value="KAH6879828.1"/>
    <property type="molecule type" value="Genomic_DNA"/>
</dbReference>
<keyword evidence="2" id="KW-0472">Membrane</keyword>
<reference evidence="3 4" key="1">
    <citation type="journal article" date="2021" name="Nat. Commun.">
        <title>Genetic determinants of endophytism in the Arabidopsis root mycobiome.</title>
        <authorList>
            <person name="Mesny F."/>
            <person name="Miyauchi S."/>
            <person name="Thiergart T."/>
            <person name="Pickel B."/>
            <person name="Atanasova L."/>
            <person name="Karlsson M."/>
            <person name="Huettel B."/>
            <person name="Barry K.W."/>
            <person name="Haridas S."/>
            <person name="Chen C."/>
            <person name="Bauer D."/>
            <person name="Andreopoulos W."/>
            <person name="Pangilinan J."/>
            <person name="LaButti K."/>
            <person name="Riley R."/>
            <person name="Lipzen A."/>
            <person name="Clum A."/>
            <person name="Drula E."/>
            <person name="Henrissat B."/>
            <person name="Kohler A."/>
            <person name="Grigoriev I.V."/>
            <person name="Martin F.M."/>
            <person name="Hacquard S."/>
        </authorList>
    </citation>
    <scope>NUCLEOTIDE SEQUENCE [LARGE SCALE GENOMIC DNA]</scope>
    <source>
        <strain evidence="3 4">MPI-CAGE-CH-0241</strain>
    </source>
</reference>
<protein>
    <submittedName>
        <fullName evidence="3">Uncharacterized protein</fullName>
    </submittedName>
</protein>
<name>A0A9P8VXD8_9HYPO</name>
<dbReference type="AlphaFoldDB" id="A0A9P8VXD8"/>
<feature type="transmembrane region" description="Helical" evidence="2">
    <location>
        <begin position="75"/>
        <end position="94"/>
    </location>
</feature>
<feature type="transmembrane region" description="Helical" evidence="2">
    <location>
        <begin position="6"/>
        <end position="25"/>
    </location>
</feature>
<feature type="region of interest" description="Disordered" evidence="1">
    <location>
        <begin position="219"/>
        <end position="244"/>
    </location>
</feature>
<feature type="transmembrane region" description="Helical" evidence="2">
    <location>
        <begin position="106"/>
        <end position="125"/>
    </location>
</feature>
<keyword evidence="2" id="KW-0812">Transmembrane</keyword>
<keyword evidence="2" id="KW-1133">Transmembrane helix</keyword>
<organism evidence="3 4">
    <name type="scientific">Thelonectria olida</name>
    <dbReference type="NCBI Taxonomy" id="1576542"/>
    <lineage>
        <taxon>Eukaryota</taxon>
        <taxon>Fungi</taxon>
        <taxon>Dikarya</taxon>
        <taxon>Ascomycota</taxon>
        <taxon>Pezizomycotina</taxon>
        <taxon>Sordariomycetes</taxon>
        <taxon>Hypocreomycetidae</taxon>
        <taxon>Hypocreales</taxon>
        <taxon>Nectriaceae</taxon>
        <taxon>Thelonectria</taxon>
    </lineage>
</organism>
<evidence type="ECO:0000256" key="1">
    <source>
        <dbReference type="SAM" id="MobiDB-lite"/>
    </source>
</evidence>
<accession>A0A9P8VXD8</accession>